<feature type="region of interest" description="Disordered" evidence="1">
    <location>
        <begin position="376"/>
        <end position="398"/>
    </location>
</feature>
<evidence type="ECO:0000259" key="2">
    <source>
        <dbReference type="Pfam" id="PF17667"/>
    </source>
</evidence>
<accession>A0A2G8S5H2</accession>
<feature type="compositionally biased region" description="Low complexity" evidence="1">
    <location>
        <begin position="382"/>
        <end position="396"/>
    </location>
</feature>
<organism evidence="3 4">
    <name type="scientific">Ganoderma sinense ZZ0214-1</name>
    <dbReference type="NCBI Taxonomy" id="1077348"/>
    <lineage>
        <taxon>Eukaryota</taxon>
        <taxon>Fungi</taxon>
        <taxon>Dikarya</taxon>
        <taxon>Basidiomycota</taxon>
        <taxon>Agaricomycotina</taxon>
        <taxon>Agaricomycetes</taxon>
        <taxon>Polyporales</taxon>
        <taxon>Polyporaceae</taxon>
        <taxon>Ganoderma</taxon>
    </lineage>
</organism>
<dbReference type="InterPro" id="IPR040976">
    <property type="entry name" value="Pkinase_fungal"/>
</dbReference>
<sequence length="468" mass="53465">MWGRRSSVYRGVDDSSHAIGKECYRQQKPRSDEVELLNHVHTDSDMVGEVHLKSVKDVKTGDGAIACGSEEAGDKRTKCRLVLYNACVEISEAISIINHILKMLYDVLEVHRILVWKWGFLDREISTHNVTMVQRRLKLNSSATKDRTPFVHDMLQAHRPEYSSTRGVEVDEDTHELAARTLRYPLEHSEYIARSVCLGQFFISGNSTRGEQMPKLSGRALELYQADRGMKHYERYNEKETMQGMPMHGGFSPEKYEETVSPGFYHRPEHDVESVFWTMFAVLARAQPASGPKEKHVPAMLRSVWKVFDTHEITSHPTVTEDKRDAILRLIRQGWREAFAPFPAMQDVADLLFEVSKHVRSEYALWEWVRDPEPDHLHEPCSASSSSTSSTTQTTSHWIPRARDRSISVFRMCLLSAAQSGHSHYLHARTMPERLSGTAARPPHTGTRAGRLQRGWFRPQLGTETSAM</sequence>
<name>A0A2G8S5H2_9APHY</name>
<proteinExistence type="predicted"/>
<evidence type="ECO:0000313" key="3">
    <source>
        <dbReference type="EMBL" id="PIL29011.1"/>
    </source>
</evidence>
<reference evidence="3 4" key="1">
    <citation type="journal article" date="2015" name="Sci. Rep.">
        <title>Chromosome-level genome map provides insights into diverse defense mechanisms in the medicinal fungus Ganoderma sinense.</title>
        <authorList>
            <person name="Zhu Y."/>
            <person name="Xu J."/>
            <person name="Sun C."/>
            <person name="Zhou S."/>
            <person name="Xu H."/>
            <person name="Nelson D.R."/>
            <person name="Qian J."/>
            <person name="Song J."/>
            <person name="Luo H."/>
            <person name="Xiang L."/>
            <person name="Li Y."/>
            <person name="Xu Z."/>
            <person name="Ji A."/>
            <person name="Wang L."/>
            <person name="Lu S."/>
            <person name="Hayward A."/>
            <person name="Sun W."/>
            <person name="Li X."/>
            <person name="Schwartz D.C."/>
            <person name="Wang Y."/>
            <person name="Chen S."/>
        </authorList>
    </citation>
    <scope>NUCLEOTIDE SEQUENCE [LARGE SCALE GENOMIC DNA]</scope>
    <source>
        <strain evidence="3 4">ZZ0214-1</strain>
    </source>
</reference>
<dbReference type="AlphaFoldDB" id="A0A2G8S5H2"/>
<dbReference type="Pfam" id="PF17667">
    <property type="entry name" value="Pkinase_fungal"/>
    <property type="match status" value="1"/>
</dbReference>
<dbReference type="EMBL" id="AYKW01000023">
    <property type="protein sequence ID" value="PIL29011.1"/>
    <property type="molecule type" value="Genomic_DNA"/>
</dbReference>
<dbReference type="OrthoDB" id="5569250at2759"/>
<dbReference type="Proteomes" id="UP000230002">
    <property type="component" value="Unassembled WGS sequence"/>
</dbReference>
<evidence type="ECO:0000313" key="4">
    <source>
        <dbReference type="Proteomes" id="UP000230002"/>
    </source>
</evidence>
<feature type="domain" description="Fungal-type protein kinase" evidence="2">
    <location>
        <begin position="73"/>
        <end position="280"/>
    </location>
</feature>
<comment type="caution">
    <text evidence="3">The sequence shown here is derived from an EMBL/GenBank/DDBJ whole genome shotgun (WGS) entry which is preliminary data.</text>
</comment>
<dbReference type="STRING" id="1077348.A0A2G8S5H2"/>
<protein>
    <recommendedName>
        <fullName evidence="2">Fungal-type protein kinase domain-containing protein</fullName>
    </recommendedName>
</protein>
<keyword evidence="4" id="KW-1185">Reference proteome</keyword>
<gene>
    <name evidence="3" type="ORF">GSI_09059</name>
</gene>
<evidence type="ECO:0000256" key="1">
    <source>
        <dbReference type="SAM" id="MobiDB-lite"/>
    </source>
</evidence>